<dbReference type="Proteomes" id="UP001390339">
    <property type="component" value="Unassembled WGS sequence"/>
</dbReference>
<name>A0ABR2JIV3_9PEZI</name>
<feature type="region of interest" description="Disordered" evidence="1">
    <location>
        <begin position="582"/>
        <end position="610"/>
    </location>
</feature>
<evidence type="ECO:0000313" key="3">
    <source>
        <dbReference type="Proteomes" id="UP001390339"/>
    </source>
</evidence>
<evidence type="ECO:0000313" key="2">
    <source>
        <dbReference type="EMBL" id="KAK8877744.1"/>
    </source>
</evidence>
<accession>A0ABR2JIV3</accession>
<sequence>MHTQALLDKKGPFQNPERLLEEGKEWIDKIEQAKYGINAVPSTYTIHDLVKLYSEYVHHLKEVIGLSLHPARNSEDTDATHPSDDNEYSRLLRQELELDDAADANAANIYEIPKSEPHPDVEQEAKPDFPFAIADLTRSLALFEPAFREVSKDGVFVTERRVWYPKLKEANELLTEPVFSNKESNEKLSEHMMDMSLFLQENKPDPAESWKGGALKGNETFDATFESFKLLGAQMRFPKNDSKRKELLRGSSQLLRKACSDLLLDWKAVDIEWKALVDPTQRPTYIRVPNSDPHFTVGQGTNGSQGYLPGILDVKHALGCDPKTDSTGKANTSKRRSSGSDDGPAAKRQHTKAPAQQATDEQLKAFKDSFNLAYADADIGLFHSFGGLAKAEPAKCRQVMTPLVANRDVTMKNYQKDFKRIVQAARRLHDRVYSNNNAASARQLLAEIEQVTKRVRDEIAALRGVMNATSLKKQRLAAFKLVYHRALAVRLVAGTVASRGGPTKVSGNGLVVNDMDDQHKKRFEDWIEHERAWNDADKYAYDRLVDPEPYLITWAKRAENIEHWGKQVEALEARMAKGLEAQNGGAAAAQGSASTGQAVAADTPTEPQPEPVRKFELTEEDLQMLETRYTGTILTNRCFRERRLDFSYQEDKDSRGPNGVDTFAAGGPPGYKCLPTRTNWEKLQYMIVLTHWRYHQAFECHL</sequence>
<keyword evidence="3" id="KW-1185">Reference proteome</keyword>
<comment type="caution">
    <text evidence="2">The sequence shown here is derived from an EMBL/GenBank/DDBJ whole genome shotgun (WGS) entry which is preliminary data.</text>
</comment>
<protein>
    <submittedName>
        <fullName evidence="2">Uncharacterized protein</fullName>
    </submittedName>
</protein>
<dbReference type="EMBL" id="JAPCWZ010000002">
    <property type="protein sequence ID" value="KAK8877744.1"/>
    <property type="molecule type" value="Genomic_DNA"/>
</dbReference>
<reference evidence="2 3" key="1">
    <citation type="journal article" date="2024" name="IMA Fungus">
        <title>Apiospora arundinis, a panoply of carbohydrate-active enzymes and secondary metabolites.</title>
        <authorList>
            <person name="Sorensen T."/>
            <person name="Petersen C."/>
            <person name="Muurmann A.T."/>
            <person name="Christiansen J.V."/>
            <person name="Brundto M.L."/>
            <person name="Overgaard C.K."/>
            <person name="Boysen A.T."/>
            <person name="Wollenberg R.D."/>
            <person name="Larsen T.O."/>
            <person name="Sorensen J.L."/>
            <person name="Nielsen K.L."/>
            <person name="Sondergaard T.E."/>
        </authorList>
    </citation>
    <scope>NUCLEOTIDE SEQUENCE [LARGE SCALE GENOMIC DNA]</scope>
    <source>
        <strain evidence="2 3">AAU 773</strain>
    </source>
</reference>
<gene>
    <name evidence="2" type="ORF">PGQ11_002690</name>
</gene>
<feature type="region of interest" description="Disordered" evidence="1">
    <location>
        <begin position="322"/>
        <end position="359"/>
    </location>
</feature>
<proteinExistence type="predicted"/>
<organism evidence="2 3">
    <name type="scientific">Apiospora arundinis</name>
    <dbReference type="NCBI Taxonomy" id="335852"/>
    <lineage>
        <taxon>Eukaryota</taxon>
        <taxon>Fungi</taxon>
        <taxon>Dikarya</taxon>
        <taxon>Ascomycota</taxon>
        <taxon>Pezizomycotina</taxon>
        <taxon>Sordariomycetes</taxon>
        <taxon>Xylariomycetidae</taxon>
        <taxon>Amphisphaeriales</taxon>
        <taxon>Apiosporaceae</taxon>
        <taxon>Apiospora</taxon>
    </lineage>
</organism>
<feature type="compositionally biased region" description="Low complexity" evidence="1">
    <location>
        <begin position="582"/>
        <end position="601"/>
    </location>
</feature>
<evidence type="ECO:0000256" key="1">
    <source>
        <dbReference type="SAM" id="MobiDB-lite"/>
    </source>
</evidence>